<keyword evidence="2" id="KW-1185">Reference proteome</keyword>
<evidence type="ECO:0008006" key="3">
    <source>
        <dbReference type="Google" id="ProtNLM"/>
    </source>
</evidence>
<dbReference type="eggNOG" id="ENOG5033HXE">
    <property type="taxonomic scope" value="Bacteria"/>
</dbReference>
<sequence>MRRFTGAMTRTSTLSNPFALWTDLALQTSSMMMASAQVIQHRTLRMMNASTPPSPRDTAEFTLMGQEKLAAATEVLQGVTTRAMTHDVQAGMKIMKDMTAVQADLFSLASARTVAQAMARNEKLGRSLKRAGLTAATLSDHTATMALRALKPIRSRAMANAKRLGKLK</sequence>
<dbReference type="AlphaFoldDB" id="V4PHX0"/>
<name>V4PHX0_9CAUL</name>
<dbReference type="InterPro" id="IPR053785">
    <property type="entry name" value="PhaP6-like"/>
</dbReference>
<gene>
    <name evidence="1" type="ORF">ABENE_19295</name>
</gene>
<reference evidence="1 2" key="1">
    <citation type="journal article" date="2014" name="Nature">
        <title>Sequential evolution of bacterial morphology by co-option of a developmental regulator.</title>
        <authorList>
            <person name="Jiang C."/>
            <person name="Brown P.J."/>
            <person name="Ducret A."/>
            <person name="Brun Y.V."/>
        </authorList>
    </citation>
    <scope>NUCLEOTIDE SEQUENCE [LARGE SCALE GENOMIC DNA]</scope>
    <source>
        <strain evidence="1 2">DSM 16100</strain>
    </source>
</reference>
<evidence type="ECO:0000313" key="2">
    <source>
        <dbReference type="Proteomes" id="UP000017837"/>
    </source>
</evidence>
<evidence type="ECO:0000313" key="1">
    <source>
        <dbReference type="EMBL" id="ESQ84965.1"/>
    </source>
</evidence>
<accession>V4PHX0</accession>
<comment type="caution">
    <text evidence="1">The sequence shown here is derived from an EMBL/GenBank/DDBJ whole genome shotgun (WGS) entry which is preliminary data.</text>
</comment>
<dbReference type="Proteomes" id="UP000017837">
    <property type="component" value="Unassembled WGS sequence"/>
</dbReference>
<dbReference type="PATRIC" id="fig|1121022.4.peg.3954"/>
<organism evidence="1 2">
    <name type="scientific">Asticcacaulis benevestitus DSM 16100 = ATCC BAA-896</name>
    <dbReference type="NCBI Taxonomy" id="1121022"/>
    <lineage>
        <taxon>Bacteria</taxon>
        <taxon>Pseudomonadati</taxon>
        <taxon>Pseudomonadota</taxon>
        <taxon>Alphaproteobacteria</taxon>
        <taxon>Caulobacterales</taxon>
        <taxon>Caulobacteraceae</taxon>
        <taxon>Asticcacaulis</taxon>
    </lineage>
</organism>
<dbReference type="EMBL" id="AWGB01000062">
    <property type="protein sequence ID" value="ESQ84965.1"/>
    <property type="molecule type" value="Genomic_DNA"/>
</dbReference>
<protein>
    <recommendedName>
        <fullName evidence="3">Phasin domain-containing protein</fullName>
    </recommendedName>
</protein>
<dbReference type="NCBIfam" id="NF045536">
    <property type="entry name" value="phasin_PhaP6"/>
    <property type="match status" value="1"/>
</dbReference>
<proteinExistence type="predicted"/>